<feature type="transmembrane region" description="Helical" evidence="1">
    <location>
        <begin position="93"/>
        <end position="111"/>
    </location>
</feature>
<keyword evidence="1" id="KW-0812">Transmembrane</keyword>
<evidence type="ECO:0000256" key="1">
    <source>
        <dbReference type="SAM" id="Phobius"/>
    </source>
</evidence>
<evidence type="ECO:0000259" key="2">
    <source>
        <dbReference type="Pfam" id="PF18160"/>
    </source>
</evidence>
<dbReference type="EMBL" id="CP031188">
    <property type="protein sequence ID" value="AXG74092.1"/>
    <property type="molecule type" value="Genomic_DNA"/>
</dbReference>
<dbReference type="AlphaFoldDB" id="A0A345HBY2"/>
<evidence type="ECO:0000313" key="3">
    <source>
        <dbReference type="EMBL" id="AXG74092.1"/>
    </source>
</evidence>
<accession>A0A345HBY2</accession>
<keyword evidence="1" id="KW-1133">Transmembrane helix</keyword>
<organism evidence="3 4">
    <name type="scientific">Flavobacterium arcticum</name>
    <dbReference type="NCBI Taxonomy" id="1784713"/>
    <lineage>
        <taxon>Bacteria</taxon>
        <taxon>Pseudomonadati</taxon>
        <taxon>Bacteroidota</taxon>
        <taxon>Flavobacteriia</taxon>
        <taxon>Flavobacteriales</taxon>
        <taxon>Flavobacteriaceae</taxon>
        <taxon>Flavobacterium</taxon>
    </lineage>
</organism>
<feature type="transmembrane region" description="Helical" evidence="1">
    <location>
        <begin position="211"/>
        <end position="229"/>
    </location>
</feature>
<proteinExistence type="predicted"/>
<reference evidence="3 4" key="1">
    <citation type="submission" date="2018-07" db="EMBL/GenBank/DDBJ databases">
        <title>Complete genome sequence of Flavobacterium arcticum type strain SM1502T.</title>
        <authorList>
            <person name="Li Y."/>
            <person name="Li D.-D."/>
        </authorList>
    </citation>
    <scope>NUCLEOTIDE SEQUENCE [LARGE SCALE GENOMIC DNA]</scope>
    <source>
        <strain evidence="3 4">SM1502</strain>
    </source>
</reference>
<dbReference type="Proteomes" id="UP000253951">
    <property type="component" value="Chromosome"/>
</dbReference>
<feature type="domain" description="SMODS and SLOG-associating 2TM effector" evidence="2">
    <location>
        <begin position="34"/>
        <end position="221"/>
    </location>
</feature>
<dbReference type="KEGG" id="fat:DVK85_07485"/>
<keyword evidence="1" id="KW-0472">Membrane</keyword>
<dbReference type="Pfam" id="PF18160">
    <property type="entry name" value="SLATT_5"/>
    <property type="match status" value="1"/>
</dbReference>
<evidence type="ECO:0000313" key="4">
    <source>
        <dbReference type="Proteomes" id="UP000253951"/>
    </source>
</evidence>
<sequence length="230" mass="27544">MNKIELYFKKRARARRIKRLKNSIAPYLKKDFGVELNYKLWTTKGARFSASRRNKIQHELSSRTLAYLSAYLIIIGLLSAYEIKISGFDYEKYVAFITTSIAILILVFTHFETSKEYAIKSEKLHQCSLEVGELYNELRMIKTFDTIQNKEDRISRVSKKYEKILQKYENHTSIDFDMFTTAKSDYFKLSWFDIKLIKIEFYILVKLKYHIFMYFPLLFIIYIIIKSLFN</sequence>
<keyword evidence="4" id="KW-1185">Reference proteome</keyword>
<protein>
    <submittedName>
        <fullName evidence="3">SLATT domain-containing protein</fullName>
    </submittedName>
</protein>
<dbReference type="RefSeq" id="WP_114677850.1">
    <property type="nucleotide sequence ID" value="NZ_CP031188.1"/>
</dbReference>
<dbReference type="InterPro" id="IPR041115">
    <property type="entry name" value="SLATT_5"/>
</dbReference>
<feature type="transmembrane region" description="Helical" evidence="1">
    <location>
        <begin position="64"/>
        <end position="81"/>
    </location>
</feature>
<name>A0A345HBY2_9FLAO</name>
<dbReference type="NCBIfam" id="NF033631">
    <property type="entry name" value="SLATT_5"/>
    <property type="match status" value="1"/>
</dbReference>
<gene>
    <name evidence="3" type="ORF">DVK85_07485</name>
</gene>
<dbReference type="OrthoDB" id="7069355at2"/>